<name>A0A2K9VIB9_9CAUD</name>
<keyword evidence="2" id="KW-1185">Reference proteome</keyword>
<dbReference type="Proteomes" id="UP000240744">
    <property type="component" value="Segment"/>
</dbReference>
<accession>A0A2K9VIB9</accession>
<evidence type="ECO:0000313" key="1">
    <source>
        <dbReference type="EMBL" id="AUV62028.1"/>
    </source>
</evidence>
<evidence type="ECO:0000313" key="2">
    <source>
        <dbReference type="Proteomes" id="UP000240744"/>
    </source>
</evidence>
<gene>
    <name evidence="1" type="ORF">JX_gp69</name>
</gene>
<protein>
    <submittedName>
        <fullName evidence="1">Uncharacterized protein</fullName>
    </submittedName>
</protein>
<dbReference type="InterPro" id="IPR035405">
    <property type="entry name" value="GP70"/>
</dbReference>
<dbReference type="EMBL" id="MG793454">
    <property type="protein sequence ID" value="AUV62028.1"/>
    <property type="molecule type" value="Genomic_DNA"/>
</dbReference>
<reference evidence="1" key="1">
    <citation type="submission" date="2018-04" db="EMBL/GenBank/DDBJ databases">
        <title>Biology of a Novel Mycobacteriophage, SWU2, Isolated from Chinese Soil.</title>
        <authorList>
            <person name="Li C."/>
            <person name="Gu Y."/>
        </authorList>
    </citation>
    <scope>NUCLEOTIDE SEQUENCE</scope>
</reference>
<sequence>MAATLPVIVPTLLMVSSKIVNDRVYLLIYRSLVVRTTDPSYAPVISILERCRHVVVEQETVTDPDMMFGQAELTVYELTEDDDDDRGTETPERLSA</sequence>
<proteinExistence type="predicted"/>
<dbReference type="Pfam" id="PF17429">
    <property type="entry name" value="GP70"/>
    <property type="match status" value="1"/>
</dbReference>
<organism evidence="1 2">
    <name type="scientific">Mycobacterium phage SWU2</name>
    <dbReference type="NCBI Taxonomy" id="2077150"/>
    <lineage>
        <taxon>Viruses</taxon>
        <taxon>Duplodnaviria</taxon>
        <taxon>Heunggongvirae</taxon>
        <taxon>Uroviricota</taxon>
        <taxon>Caudoviricetes</taxon>
        <taxon>Timshelvirus</taxon>
        <taxon>Timshelvirus SWU2</taxon>
    </lineage>
</organism>